<dbReference type="InterPro" id="IPR023210">
    <property type="entry name" value="NADP_OxRdtase_dom"/>
</dbReference>
<evidence type="ECO:0000256" key="1">
    <source>
        <dbReference type="ARBA" id="ARBA00023002"/>
    </source>
</evidence>
<comment type="caution">
    <text evidence="3">The sequence shown here is derived from an EMBL/GenBank/DDBJ whole genome shotgun (WGS) entry which is preliminary data.</text>
</comment>
<dbReference type="Gene3D" id="3.20.20.100">
    <property type="entry name" value="NADP-dependent oxidoreductase domain"/>
    <property type="match status" value="1"/>
</dbReference>
<organism evidence="3">
    <name type="scientific">Campylobacter jejuni</name>
    <dbReference type="NCBI Taxonomy" id="197"/>
    <lineage>
        <taxon>Bacteria</taxon>
        <taxon>Pseudomonadati</taxon>
        <taxon>Campylobacterota</taxon>
        <taxon>Epsilonproteobacteria</taxon>
        <taxon>Campylobacterales</taxon>
        <taxon>Campylobacteraceae</taxon>
        <taxon>Campylobacter</taxon>
    </lineage>
</organism>
<accession>A0A6F9MTM5</accession>
<dbReference type="AlphaFoldDB" id="A0A6F9MTM5"/>
<evidence type="ECO:0000313" key="3">
    <source>
        <dbReference type="EMBL" id="EDP8036585.1"/>
    </source>
</evidence>
<sequence>MQKRNLRNLRPSTLGLGCMGMSFGYGKAKDEKEMINLIHKAKDFGISFFDTAEAYGPYINEELVGKAIKIFRNEAIIATKFGITIEGSKQILDSSPKTIRKSIEGSLKRLNIDYIDLYYQHRVDTKVSVEEVASLMSELYKEGKIKAWGMSEAGIQSIKKAHAVFPLTAVQSEYSLWWREPENELLGVLEDLNIGFVPFSPLGKGFLAGRFDANSIFANDDFRSQVPRFESENLKANLVLLDALKDLANSKNATLAQIALAWILAQKDYIVPIFGTTNLQRLEENINALNISFTQEELKTVKNILDKIKIKGDRYKGEAAARVGK</sequence>
<dbReference type="EMBL" id="AANOQJ010000006">
    <property type="protein sequence ID" value="EDP8036585.1"/>
    <property type="molecule type" value="Genomic_DNA"/>
</dbReference>
<dbReference type="GO" id="GO:0016491">
    <property type="term" value="F:oxidoreductase activity"/>
    <property type="evidence" value="ECO:0007669"/>
    <property type="project" value="UniProtKB-KW"/>
</dbReference>
<dbReference type="PANTHER" id="PTHR43625:SF77">
    <property type="entry name" value="ALDO-KETO REDUCTASE"/>
    <property type="match status" value="1"/>
</dbReference>
<dbReference type="InterPro" id="IPR036812">
    <property type="entry name" value="NAD(P)_OxRdtase_dom_sf"/>
</dbReference>
<dbReference type="SUPFAM" id="SSF51430">
    <property type="entry name" value="NAD(P)-linked oxidoreductase"/>
    <property type="match status" value="1"/>
</dbReference>
<reference evidence="3" key="1">
    <citation type="submission" date="2020-01" db="EMBL/GenBank/DDBJ databases">
        <authorList>
            <consortium name="GenomeTrakr network: Whole genome sequencing for foodborne pathogen traceback"/>
        </authorList>
    </citation>
    <scope>NUCLEOTIDE SEQUENCE</scope>
    <source>
        <strain evidence="3">CFSAN096326</strain>
    </source>
</reference>
<feature type="domain" description="NADP-dependent oxidoreductase" evidence="2">
    <location>
        <begin position="14"/>
        <end position="305"/>
    </location>
</feature>
<dbReference type="Pfam" id="PF00248">
    <property type="entry name" value="Aldo_ket_red"/>
    <property type="match status" value="1"/>
</dbReference>
<dbReference type="InterPro" id="IPR050791">
    <property type="entry name" value="Aldo-Keto_reductase"/>
</dbReference>
<proteinExistence type="predicted"/>
<protein>
    <submittedName>
        <fullName evidence="3">Aldo/keto reductase</fullName>
    </submittedName>
</protein>
<gene>
    <name evidence="3" type="ORF">GRO02_05605</name>
</gene>
<dbReference type="CDD" id="cd19078">
    <property type="entry name" value="AKR_AKR13C1_2"/>
    <property type="match status" value="1"/>
</dbReference>
<name>A0A6F9MTM5_CAMJU</name>
<evidence type="ECO:0000259" key="2">
    <source>
        <dbReference type="Pfam" id="PF00248"/>
    </source>
</evidence>
<keyword evidence="1" id="KW-0560">Oxidoreductase</keyword>
<dbReference type="GO" id="GO:0005737">
    <property type="term" value="C:cytoplasm"/>
    <property type="evidence" value="ECO:0007669"/>
    <property type="project" value="TreeGrafter"/>
</dbReference>
<dbReference type="PANTHER" id="PTHR43625">
    <property type="entry name" value="AFLATOXIN B1 ALDEHYDE REDUCTASE"/>
    <property type="match status" value="1"/>
</dbReference>